<dbReference type="InterPro" id="IPR027417">
    <property type="entry name" value="P-loop_NTPase"/>
</dbReference>
<evidence type="ECO:0000256" key="1">
    <source>
        <dbReference type="ARBA" id="ARBA00022448"/>
    </source>
</evidence>
<protein>
    <submittedName>
        <fullName evidence="5">ABC transporter ATP-binding protein</fullName>
    </submittedName>
</protein>
<dbReference type="GO" id="GO:0043190">
    <property type="term" value="C:ATP-binding cassette (ABC) transporter complex"/>
    <property type="evidence" value="ECO:0007669"/>
    <property type="project" value="InterPro"/>
</dbReference>
<dbReference type="SMART" id="SM00382">
    <property type="entry name" value="AAA"/>
    <property type="match status" value="1"/>
</dbReference>
<dbReference type="Proteomes" id="UP000093044">
    <property type="component" value="Chromosome"/>
</dbReference>
<evidence type="ECO:0000256" key="2">
    <source>
        <dbReference type="ARBA" id="ARBA00022741"/>
    </source>
</evidence>
<reference evidence="5" key="1">
    <citation type="submission" date="2016-08" db="EMBL/GenBank/DDBJ databases">
        <title>Complete genome of Cloacibacillus porcorum.</title>
        <authorList>
            <person name="Looft T."/>
            <person name="Bayles D.O."/>
            <person name="Alt D.P."/>
        </authorList>
    </citation>
    <scope>NUCLEOTIDE SEQUENCE [LARGE SCALE GENOMIC DNA]</scope>
    <source>
        <strain evidence="5">CL-84</strain>
    </source>
</reference>
<dbReference type="FunFam" id="3.40.50.300:FF:000425">
    <property type="entry name" value="Probable ABC transporter, ATP-binding subunit"/>
    <property type="match status" value="1"/>
</dbReference>
<dbReference type="SUPFAM" id="SSF52540">
    <property type="entry name" value="P-loop containing nucleoside triphosphate hydrolases"/>
    <property type="match status" value="1"/>
</dbReference>
<dbReference type="PANTHER" id="PTHR42781">
    <property type="entry name" value="SPERMIDINE/PUTRESCINE IMPORT ATP-BINDING PROTEIN POTA"/>
    <property type="match status" value="1"/>
</dbReference>
<sequence>MSYIKFEKIVKKYGDNTVLRDVSLTVERGELVTLLGPSGCGKSTLLRCLAGLEQVSGGRIYVDGRDVTYTDPKDRQIGMVFQQYSLFPNMNVFENIAFGLRMKKMHIEDIRGKVAKAVAMVALEGKENAMPAQLSGGQQQRVALARSIVTEPKVLLLDEPLSAIDAKLRKSLQKEIRRIQRDMGITTIFVTHDQDEAMVMSDVIHLFNAGRVEQSGSPIEMYTQPETSFAASFIGNYNILSSAEFASMTGRLYAESHEVAIRPETVELSSEFAPVDGAYQFQGKIIDQTPRGNVLRYKIEAGGMEIVSDTLFRSRALFAKGDRVHITIMNRNCIRL</sequence>
<proteinExistence type="predicted"/>
<dbReference type="InterPro" id="IPR008995">
    <property type="entry name" value="Mo/tungstate-bd_C_term_dom"/>
</dbReference>
<dbReference type="Pfam" id="PF08402">
    <property type="entry name" value="TOBE_2"/>
    <property type="match status" value="1"/>
</dbReference>
<evidence type="ECO:0000313" key="6">
    <source>
        <dbReference type="Proteomes" id="UP000093044"/>
    </source>
</evidence>
<dbReference type="GeneID" id="83058137"/>
<keyword evidence="2" id="KW-0547">Nucleotide-binding</keyword>
<name>A0A1B2I5T6_9BACT</name>
<feature type="domain" description="ABC transporter" evidence="4">
    <location>
        <begin position="4"/>
        <end position="234"/>
    </location>
</feature>
<accession>A0A1B2I5T6</accession>
<evidence type="ECO:0000313" key="5">
    <source>
        <dbReference type="EMBL" id="ANZ45332.1"/>
    </source>
</evidence>
<keyword evidence="3 5" id="KW-0067">ATP-binding</keyword>
<keyword evidence="6" id="KW-1185">Reference proteome</keyword>
<dbReference type="SUPFAM" id="SSF50331">
    <property type="entry name" value="MOP-like"/>
    <property type="match status" value="1"/>
</dbReference>
<dbReference type="InterPro" id="IPR003593">
    <property type="entry name" value="AAA+_ATPase"/>
</dbReference>
<dbReference type="PANTHER" id="PTHR42781:SF4">
    <property type="entry name" value="SPERMIDINE_PUTRESCINE IMPORT ATP-BINDING PROTEIN POTA"/>
    <property type="match status" value="1"/>
</dbReference>
<dbReference type="AlphaFoldDB" id="A0A1B2I5T6"/>
<dbReference type="Pfam" id="PF00005">
    <property type="entry name" value="ABC_tran"/>
    <property type="match status" value="1"/>
</dbReference>
<dbReference type="KEGG" id="cpor:BED41_09780"/>
<organism evidence="5 6">
    <name type="scientific">Cloacibacillus porcorum</name>
    <dbReference type="NCBI Taxonomy" id="1197717"/>
    <lineage>
        <taxon>Bacteria</taxon>
        <taxon>Thermotogati</taxon>
        <taxon>Synergistota</taxon>
        <taxon>Synergistia</taxon>
        <taxon>Synergistales</taxon>
        <taxon>Synergistaceae</taxon>
        <taxon>Cloacibacillus</taxon>
    </lineage>
</organism>
<dbReference type="InterPro" id="IPR003439">
    <property type="entry name" value="ABC_transporter-like_ATP-bd"/>
</dbReference>
<dbReference type="RefSeq" id="WP_066745414.1">
    <property type="nucleotide sequence ID" value="NZ_CP016757.1"/>
</dbReference>
<dbReference type="GO" id="GO:0016887">
    <property type="term" value="F:ATP hydrolysis activity"/>
    <property type="evidence" value="ECO:0007669"/>
    <property type="project" value="InterPro"/>
</dbReference>
<dbReference type="EMBL" id="CP016757">
    <property type="protein sequence ID" value="ANZ45332.1"/>
    <property type="molecule type" value="Genomic_DNA"/>
</dbReference>
<dbReference type="GO" id="GO:0022857">
    <property type="term" value="F:transmembrane transporter activity"/>
    <property type="evidence" value="ECO:0007669"/>
    <property type="project" value="InterPro"/>
</dbReference>
<gene>
    <name evidence="5" type="ORF">BED41_09780</name>
</gene>
<evidence type="ECO:0000259" key="4">
    <source>
        <dbReference type="PROSITE" id="PS50893"/>
    </source>
</evidence>
<dbReference type="OrthoDB" id="9802264at2"/>
<evidence type="ECO:0000256" key="3">
    <source>
        <dbReference type="ARBA" id="ARBA00022840"/>
    </source>
</evidence>
<dbReference type="STRING" id="1197717.BED41_09780"/>
<dbReference type="GO" id="GO:0005524">
    <property type="term" value="F:ATP binding"/>
    <property type="evidence" value="ECO:0007669"/>
    <property type="project" value="UniProtKB-KW"/>
</dbReference>
<dbReference type="InterPro" id="IPR013611">
    <property type="entry name" value="Transp-assoc_OB_typ2"/>
</dbReference>
<dbReference type="PROSITE" id="PS00211">
    <property type="entry name" value="ABC_TRANSPORTER_1"/>
    <property type="match status" value="1"/>
</dbReference>
<dbReference type="PROSITE" id="PS50893">
    <property type="entry name" value="ABC_TRANSPORTER_2"/>
    <property type="match status" value="1"/>
</dbReference>
<dbReference type="InterPro" id="IPR017871">
    <property type="entry name" value="ABC_transporter-like_CS"/>
</dbReference>
<dbReference type="InterPro" id="IPR050093">
    <property type="entry name" value="ABC_SmlMolc_Importer"/>
</dbReference>
<dbReference type="Gene3D" id="3.40.50.300">
    <property type="entry name" value="P-loop containing nucleotide triphosphate hydrolases"/>
    <property type="match status" value="1"/>
</dbReference>
<dbReference type="GO" id="GO:0015697">
    <property type="term" value="P:quaternary ammonium group transport"/>
    <property type="evidence" value="ECO:0007669"/>
    <property type="project" value="UniProtKB-ARBA"/>
</dbReference>
<keyword evidence="1" id="KW-0813">Transport</keyword>